<evidence type="ECO:0000259" key="9">
    <source>
        <dbReference type="PROSITE" id="PS50109"/>
    </source>
</evidence>
<dbReference type="Proteomes" id="UP000318380">
    <property type="component" value="Unassembled WGS sequence"/>
</dbReference>
<keyword evidence="4" id="KW-0597">Phosphoprotein</keyword>
<keyword evidence="7" id="KW-0902">Two-component regulatory system</keyword>
<dbReference type="InterPro" id="IPR004358">
    <property type="entry name" value="Sig_transdc_His_kin-like_C"/>
</dbReference>
<evidence type="ECO:0000256" key="2">
    <source>
        <dbReference type="ARBA" id="ARBA00004236"/>
    </source>
</evidence>
<evidence type="ECO:0000256" key="6">
    <source>
        <dbReference type="ARBA" id="ARBA00022777"/>
    </source>
</evidence>
<dbReference type="Gene3D" id="3.30.565.10">
    <property type="entry name" value="Histidine kinase-like ATPase, C-terminal domain"/>
    <property type="match status" value="1"/>
</dbReference>
<evidence type="ECO:0000256" key="5">
    <source>
        <dbReference type="ARBA" id="ARBA00022679"/>
    </source>
</evidence>
<proteinExistence type="predicted"/>
<evidence type="ECO:0000256" key="4">
    <source>
        <dbReference type="ARBA" id="ARBA00022553"/>
    </source>
</evidence>
<organism evidence="10 11">
    <name type="scientific">Kribbella amoyensis</name>
    <dbReference type="NCBI Taxonomy" id="996641"/>
    <lineage>
        <taxon>Bacteria</taxon>
        <taxon>Bacillati</taxon>
        <taxon>Actinomycetota</taxon>
        <taxon>Actinomycetes</taxon>
        <taxon>Propionibacteriales</taxon>
        <taxon>Kribbellaceae</taxon>
        <taxon>Kribbella</taxon>
    </lineage>
</organism>
<dbReference type="InterPro" id="IPR003661">
    <property type="entry name" value="HisK_dim/P_dom"/>
</dbReference>
<dbReference type="Pfam" id="PF00512">
    <property type="entry name" value="HisKA"/>
    <property type="match status" value="1"/>
</dbReference>
<keyword evidence="8" id="KW-0812">Transmembrane</keyword>
<feature type="domain" description="Histidine kinase" evidence="9">
    <location>
        <begin position="160"/>
        <end position="382"/>
    </location>
</feature>
<keyword evidence="8" id="KW-1133">Transmembrane helix</keyword>
<dbReference type="PROSITE" id="PS50109">
    <property type="entry name" value="HIS_KIN"/>
    <property type="match status" value="1"/>
</dbReference>
<dbReference type="GO" id="GO:0000155">
    <property type="term" value="F:phosphorelay sensor kinase activity"/>
    <property type="evidence" value="ECO:0007669"/>
    <property type="project" value="InterPro"/>
</dbReference>
<dbReference type="InterPro" id="IPR036097">
    <property type="entry name" value="HisK_dim/P_sf"/>
</dbReference>
<evidence type="ECO:0000256" key="1">
    <source>
        <dbReference type="ARBA" id="ARBA00000085"/>
    </source>
</evidence>
<name>A0A561C1J0_9ACTN</name>
<dbReference type="EMBL" id="VIVK01000001">
    <property type="protein sequence ID" value="TWD84910.1"/>
    <property type="molecule type" value="Genomic_DNA"/>
</dbReference>
<accession>A0A561C1J0</accession>
<sequence length="382" mass="40354">MTRDTAAILGMTAVWTLVVAAAGGLVLWRFRRRSLLVSMTVVALAPMVAALAAVGQSARAMFISGHDSLVVLWTLAFSALLGLAMSIVLARWISTGSRDVGRRLRHLGTSYEPAAAGGNGNVPAELAAVADELETTRQRLAASREREHALENSRRELVAFMSHDLRTPLAGLRAVSEGLEDGVIDDVPGALRQMRTTVDRMTGLVDDLFELSRLSAAPLPRRRSAVSLRELAEDVVGESSEHARAEGVTLTVSTPDDEDRLAVQGNADELTRAVTNLVGNAIRHTERGGTVQLRVDRSAEGAIRLAVSDGCGGIPADDLDRVFDIGWRGDQQRTPAGAGSTESAGGGLGLAIARGVVESHDGRIGVTNTEGGCTFQLELPTG</sequence>
<keyword evidence="6 10" id="KW-0418">Kinase</keyword>
<dbReference type="SMART" id="SM00388">
    <property type="entry name" value="HisKA"/>
    <property type="match status" value="1"/>
</dbReference>
<keyword evidence="8" id="KW-0472">Membrane</keyword>
<comment type="caution">
    <text evidence="10">The sequence shown here is derived from an EMBL/GenBank/DDBJ whole genome shotgun (WGS) entry which is preliminary data.</text>
</comment>
<dbReference type="Pfam" id="PF02518">
    <property type="entry name" value="HATPase_c"/>
    <property type="match status" value="1"/>
</dbReference>
<reference evidence="10 11" key="1">
    <citation type="submission" date="2019-06" db="EMBL/GenBank/DDBJ databases">
        <title>Sequencing the genomes of 1000 actinobacteria strains.</title>
        <authorList>
            <person name="Klenk H.-P."/>
        </authorList>
    </citation>
    <scope>NUCLEOTIDE SEQUENCE [LARGE SCALE GENOMIC DNA]</scope>
    <source>
        <strain evidence="10 11">DSM 24683</strain>
    </source>
</reference>
<dbReference type="SMART" id="SM00387">
    <property type="entry name" value="HATPase_c"/>
    <property type="match status" value="1"/>
</dbReference>
<evidence type="ECO:0000256" key="3">
    <source>
        <dbReference type="ARBA" id="ARBA00012438"/>
    </source>
</evidence>
<dbReference type="OrthoDB" id="9806130at2"/>
<dbReference type="InterPro" id="IPR005467">
    <property type="entry name" value="His_kinase_dom"/>
</dbReference>
<dbReference type="PANTHER" id="PTHR43711:SF1">
    <property type="entry name" value="HISTIDINE KINASE 1"/>
    <property type="match status" value="1"/>
</dbReference>
<dbReference type="EC" id="2.7.13.3" evidence="3"/>
<keyword evidence="11" id="KW-1185">Reference proteome</keyword>
<dbReference type="SUPFAM" id="SSF55874">
    <property type="entry name" value="ATPase domain of HSP90 chaperone/DNA topoisomerase II/histidine kinase"/>
    <property type="match status" value="1"/>
</dbReference>
<evidence type="ECO:0000313" key="11">
    <source>
        <dbReference type="Proteomes" id="UP000318380"/>
    </source>
</evidence>
<feature type="transmembrane region" description="Helical" evidence="8">
    <location>
        <begin position="35"/>
        <end position="58"/>
    </location>
</feature>
<dbReference type="InterPro" id="IPR003594">
    <property type="entry name" value="HATPase_dom"/>
</dbReference>
<comment type="subcellular location">
    <subcellularLocation>
        <location evidence="2">Cell membrane</location>
    </subcellularLocation>
</comment>
<comment type="catalytic activity">
    <reaction evidence="1">
        <text>ATP + protein L-histidine = ADP + protein N-phospho-L-histidine.</text>
        <dbReference type="EC" id="2.7.13.3"/>
    </reaction>
</comment>
<dbReference type="InterPro" id="IPR050736">
    <property type="entry name" value="Sensor_HK_Regulatory"/>
</dbReference>
<dbReference type="RefSeq" id="WP_145812621.1">
    <property type="nucleotide sequence ID" value="NZ_VIVK01000001.1"/>
</dbReference>
<gene>
    <name evidence="10" type="ORF">FB561_6106</name>
</gene>
<evidence type="ECO:0000256" key="7">
    <source>
        <dbReference type="ARBA" id="ARBA00023012"/>
    </source>
</evidence>
<dbReference type="CDD" id="cd00082">
    <property type="entry name" value="HisKA"/>
    <property type="match status" value="1"/>
</dbReference>
<dbReference type="SUPFAM" id="SSF47384">
    <property type="entry name" value="Homodimeric domain of signal transducing histidine kinase"/>
    <property type="match status" value="1"/>
</dbReference>
<feature type="transmembrane region" description="Helical" evidence="8">
    <location>
        <begin position="70"/>
        <end position="93"/>
    </location>
</feature>
<dbReference type="Gene3D" id="1.10.287.130">
    <property type="match status" value="1"/>
</dbReference>
<evidence type="ECO:0000256" key="8">
    <source>
        <dbReference type="SAM" id="Phobius"/>
    </source>
</evidence>
<evidence type="ECO:0000313" key="10">
    <source>
        <dbReference type="EMBL" id="TWD84910.1"/>
    </source>
</evidence>
<dbReference type="AlphaFoldDB" id="A0A561C1J0"/>
<dbReference type="CDD" id="cd00075">
    <property type="entry name" value="HATPase"/>
    <property type="match status" value="1"/>
</dbReference>
<dbReference type="PRINTS" id="PR00344">
    <property type="entry name" value="BCTRLSENSOR"/>
</dbReference>
<feature type="transmembrane region" description="Helical" evidence="8">
    <location>
        <begin position="6"/>
        <end position="28"/>
    </location>
</feature>
<dbReference type="GO" id="GO:0005886">
    <property type="term" value="C:plasma membrane"/>
    <property type="evidence" value="ECO:0007669"/>
    <property type="project" value="UniProtKB-SubCell"/>
</dbReference>
<protein>
    <recommendedName>
        <fullName evidence="3">histidine kinase</fullName>
        <ecNumber evidence="3">2.7.13.3</ecNumber>
    </recommendedName>
</protein>
<dbReference type="PANTHER" id="PTHR43711">
    <property type="entry name" value="TWO-COMPONENT HISTIDINE KINASE"/>
    <property type="match status" value="1"/>
</dbReference>
<keyword evidence="5" id="KW-0808">Transferase</keyword>
<dbReference type="InterPro" id="IPR036890">
    <property type="entry name" value="HATPase_C_sf"/>
</dbReference>